<protein>
    <recommendedName>
        <fullName evidence="1">G domain-containing protein</fullName>
    </recommendedName>
</protein>
<dbReference type="Gene3D" id="3.40.50.300">
    <property type="entry name" value="P-loop containing nucleotide triphosphate hydrolases"/>
    <property type="match status" value="1"/>
</dbReference>
<dbReference type="PRINTS" id="PR00326">
    <property type="entry name" value="GTP1OBG"/>
</dbReference>
<proteinExistence type="predicted"/>
<evidence type="ECO:0000313" key="2">
    <source>
        <dbReference type="EMBL" id="OAQ28794.1"/>
    </source>
</evidence>
<feature type="domain" description="G" evidence="1">
    <location>
        <begin position="15"/>
        <end position="127"/>
    </location>
</feature>
<dbReference type="GO" id="GO:0005525">
    <property type="term" value="F:GTP binding"/>
    <property type="evidence" value="ECO:0007669"/>
    <property type="project" value="InterPro"/>
</dbReference>
<dbReference type="InterPro" id="IPR006073">
    <property type="entry name" value="GTP-bd"/>
</dbReference>
<name>A0A197JWZ2_9FUNG</name>
<dbReference type="SUPFAM" id="SSF52540">
    <property type="entry name" value="P-loop containing nucleoside triphosphate hydrolases"/>
    <property type="match status" value="1"/>
</dbReference>
<dbReference type="Proteomes" id="UP000078512">
    <property type="component" value="Unassembled WGS sequence"/>
</dbReference>
<dbReference type="InterPro" id="IPR027417">
    <property type="entry name" value="P-loop_NTPase"/>
</dbReference>
<evidence type="ECO:0000259" key="1">
    <source>
        <dbReference type="Pfam" id="PF01926"/>
    </source>
</evidence>
<organism evidence="2 3">
    <name type="scientific">Linnemannia elongata AG-77</name>
    <dbReference type="NCBI Taxonomy" id="1314771"/>
    <lineage>
        <taxon>Eukaryota</taxon>
        <taxon>Fungi</taxon>
        <taxon>Fungi incertae sedis</taxon>
        <taxon>Mucoromycota</taxon>
        <taxon>Mortierellomycotina</taxon>
        <taxon>Mortierellomycetes</taxon>
        <taxon>Mortierellales</taxon>
        <taxon>Mortierellaceae</taxon>
        <taxon>Linnemannia</taxon>
    </lineage>
</organism>
<dbReference type="Pfam" id="PF01926">
    <property type="entry name" value="MMR_HSR1"/>
    <property type="match status" value="1"/>
</dbReference>
<reference evidence="2 3" key="1">
    <citation type="submission" date="2016-05" db="EMBL/GenBank/DDBJ databases">
        <title>Genome sequencing reveals origins of a unique bacterial endosymbiosis in the earliest lineages of terrestrial Fungi.</title>
        <authorList>
            <consortium name="DOE Joint Genome Institute"/>
            <person name="Uehling J."/>
            <person name="Gryganskyi A."/>
            <person name="Hameed K."/>
            <person name="Tschaplinski T."/>
            <person name="Misztal P."/>
            <person name="Wu S."/>
            <person name="Desiro A."/>
            <person name="Vande Pol N."/>
            <person name="Du Z.-Y."/>
            <person name="Zienkiewicz A."/>
            <person name="Zienkiewicz K."/>
            <person name="Morin E."/>
            <person name="Tisserant E."/>
            <person name="Splivallo R."/>
            <person name="Hainaut M."/>
            <person name="Henrissat B."/>
            <person name="Ohm R."/>
            <person name="Kuo A."/>
            <person name="Yan J."/>
            <person name="Lipzen A."/>
            <person name="Nolan M."/>
            <person name="Labutti K."/>
            <person name="Barry K."/>
            <person name="Goldstein A."/>
            <person name="Labbe J."/>
            <person name="Schadt C."/>
            <person name="Tuskan G."/>
            <person name="Grigoriev I."/>
            <person name="Martin F."/>
            <person name="Vilgalys R."/>
            <person name="Bonito G."/>
        </authorList>
    </citation>
    <scope>NUCLEOTIDE SEQUENCE [LARGE SCALE GENOMIC DNA]</scope>
    <source>
        <strain evidence="2 3">AG-77</strain>
    </source>
</reference>
<sequence length="225" mass="24600">MFNTEQAPEAPICSVILMGNPGAGKSALLNALGGDFYSGFYSIVGNPGSSKATVTIDQKTLELIDLPGISDAGGKGAISRNLQLLEDSLNSCSQALLFFVIKPNNGRISPEDFAVLKTLLLNLTKSPIIGLFVTQVREDHISRIDNDGYRDSVIQMLREHGANTCHLEKNRWSVLKLHQAEGFSDDEKAAIRKYVCSFVPAKVKVSNLIVRAFLEVLAYFKKHFG</sequence>
<accession>A0A197JWZ2</accession>
<evidence type="ECO:0000313" key="3">
    <source>
        <dbReference type="Proteomes" id="UP000078512"/>
    </source>
</evidence>
<gene>
    <name evidence="2" type="ORF">K457DRAFT_126467</name>
</gene>
<dbReference type="EMBL" id="KV442046">
    <property type="protein sequence ID" value="OAQ28794.1"/>
    <property type="molecule type" value="Genomic_DNA"/>
</dbReference>
<dbReference type="OrthoDB" id="8954335at2759"/>
<dbReference type="AlphaFoldDB" id="A0A197JWZ2"/>
<keyword evidence="3" id="KW-1185">Reference proteome</keyword>